<dbReference type="AlphaFoldDB" id="A0A1G2CDY7"/>
<comment type="caution">
    <text evidence="2">The sequence shown here is derived from an EMBL/GenBank/DDBJ whole genome shotgun (WGS) entry which is preliminary data.</text>
</comment>
<dbReference type="STRING" id="1798650.A2945_02980"/>
<evidence type="ECO:0000313" key="3">
    <source>
        <dbReference type="Proteomes" id="UP000178880"/>
    </source>
</evidence>
<feature type="region of interest" description="Disordered" evidence="1">
    <location>
        <begin position="1"/>
        <end position="38"/>
    </location>
</feature>
<proteinExistence type="predicted"/>
<sequence>MASAPRPFEGPRQNIFPPNIVEKGERKKGEVIPFPQRQKSREELLREAHQKLILSQQKEEPVVATPRATEDFEAYAKRPKGESSKLPHETVVINGPWWDANKGAQRETVKFKSMLKTFTADYWLIERNGSKVDEMVPGTLKEV</sequence>
<evidence type="ECO:0000313" key="2">
    <source>
        <dbReference type="EMBL" id="OGY99584.1"/>
    </source>
</evidence>
<dbReference type="EMBL" id="MHLA01000014">
    <property type="protein sequence ID" value="OGY99584.1"/>
    <property type="molecule type" value="Genomic_DNA"/>
</dbReference>
<organism evidence="2 3">
    <name type="scientific">Candidatus Liptonbacteria bacterium RIFCSPLOWO2_01_FULL_52_25</name>
    <dbReference type="NCBI Taxonomy" id="1798650"/>
    <lineage>
        <taxon>Bacteria</taxon>
        <taxon>Candidatus Liptoniibacteriota</taxon>
    </lineage>
</organism>
<accession>A0A1G2CDY7</accession>
<reference evidence="2 3" key="1">
    <citation type="journal article" date="2016" name="Nat. Commun.">
        <title>Thousands of microbial genomes shed light on interconnected biogeochemical processes in an aquifer system.</title>
        <authorList>
            <person name="Anantharaman K."/>
            <person name="Brown C.T."/>
            <person name="Hug L.A."/>
            <person name="Sharon I."/>
            <person name="Castelle C.J."/>
            <person name="Probst A.J."/>
            <person name="Thomas B.C."/>
            <person name="Singh A."/>
            <person name="Wilkins M.J."/>
            <person name="Karaoz U."/>
            <person name="Brodie E.L."/>
            <person name="Williams K.H."/>
            <person name="Hubbard S.S."/>
            <person name="Banfield J.F."/>
        </authorList>
    </citation>
    <scope>NUCLEOTIDE SEQUENCE [LARGE SCALE GENOMIC DNA]</scope>
</reference>
<protein>
    <submittedName>
        <fullName evidence="2">Uncharacterized protein</fullName>
    </submittedName>
</protein>
<evidence type="ECO:0000256" key="1">
    <source>
        <dbReference type="SAM" id="MobiDB-lite"/>
    </source>
</evidence>
<dbReference type="Proteomes" id="UP000178880">
    <property type="component" value="Unassembled WGS sequence"/>
</dbReference>
<gene>
    <name evidence="2" type="ORF">A2945_02980</name>
</gene>
<name>A0A1G2CDY7_9BACT</name>